<name>A0A7J7NWA0_9MAGN</name>
<proteinExistence type="predicted"/>
<sequence length="633" mass="74083">MDEDFTDQSSGDSEMSDSDIPDNAEKIYEELKSGKFKWKNPNGTYRCPFCPGRKKQDYRFKDLLQHATGASKGTSNRKTKDKANHLALSKYLENEMTDVSANKLAIVVVEPVIKPPEEEELYVWPWTGIIENLFVKPNDRKLSSMKIEFSKFSPVEIHMLWNDKEDSGFAMVDFHKDWIGFKDAVAFEQSFTARHRGKKDWDERKQYRVSSMYGWVARADDYNSKGQIGDYLRKKGKLMTLSDVVQEAKKKEQQIVTNLTYELGDRNKDLDDWKTKYNETSRLLDTVMQEKNSLHHAHNEEMRILRHTAAENTLRIFNENEKLKSNLEYQRRELERRSNELNKHEALTERERRILDEEKNKNVVKKNSLHLASMEQRKADENVLRLVEEQKREKEAALNKILTLEKELDAKQKLELEITQLKGKMKVMNHIEGKDDNGVQHKMKEMQEELEEKEDEMGDMQSMNTTLTVKERQMNDELQKARKALIQGLTNMFGGRTLGIKKLGEIDSKPFQNAYLRKFTPKLALIKSKATYSLWESHIKNPEWHPFKIVVEAGKSKEIIDEEDEKLKHLKEDKELGSEVYVAIKTALLEINEYNASGRYPVPELWNFKDGRKATLKEVISYILKQLKIKYQT</sequence>
<evidence type="ECO:0000259" key="5">
    <source>
        <dbReference type="Pfam" id="PF03468"/>
    </source>
</evidence>
<evidence type="ECO:0000256" key="4">
    <source>
        <dbReference type="SAM" id="MobiDB-lite"/>
    </source>
</evidence>
<feature type="coiled-coil region" evidence="3">
    <location>
        <begin position="317"/>
        <end position="361"/>
    </location>
</feature>
<accession>A0A7J7NWA0</accession>
<dbReference type="InterPro" id="IPR045177">
    <property type="entry name" value="FDM1-5/IDN2"/>
</dbReference>
<feature type="domain" description="XS" evidence="5">
    <location>
        <begin position="119"/>
        <end position="224"/>
    </location>
</feature>
<dbReference type="InterPro" id="IPR005380">
    <property type="entry name" value="XS_domain"/>
</dbReference>
<feature type="domain" description="Factor of DNA methylation 1-5/IDN2" evidence="6">
    <location>
        <begin position="501"/>
        <end position="630"/>
    </location>
</feature>
<evidence type="ECO:0000256" key="2">
    <source>
        <dbReference type="ARBA" id="ARBA00023158"/>
    </source>
</evidence>
<feature type="region of interest" description="Disordered" evidence="4">
    <location>
        <begin position="1"/>
        <end position="24"/>
    </location>
</feature>
<dbReference type="EMBL" id="JACGCM010000510">
    <property type="protein sequence ID" value="KAF6171272.1"/>
    <property type="molecule type" value="Genomic_DNA"/>
</dbReference>
<evidence type="ECO:0000259" key="7">
    <source>
        <dbReference type="Pfam" id="PF03470"/>
    </source>
</evidence>
<dbReference type="Pfam" id="PF03468">
    <property type="entry name" value="XS"/>
    <property type="match status" value="1"/>
</dbReference>
<dbReference type="AlphaFoldDB" id="A0A7J7NWA0"/>
<keyword evidence="9" id="KW-1185">Reference proteome</keyword>
<feature type="domain" description="Zinc finger-XS" evidence="7">
    <location>
        <begin position="47"/>
        <end position="88"/>
    </location>
</feature>
<dbReference type="InterPro" id="IPR005379">
    <property type="entry name" value="FDM1-5/IDN2_XH"/>
</dbReference>
<gene>
    <name evidence="8" type="ORF">GIB67_036940</name>
</gene>
<dbReference type="Pfam" id="PF03469">
    <property type="entry name" value="XH"/>
    <property type="match status" value="1"/>
</dbReference>
<keyword evidence="2" id="KW-0943">RNA-mediated gene silencing</keyword>
<evidence type="ECO:0000313" key="8">
    <source>
        <dbReference type="EMBL" id="KAF6171272.1"/>
    </source>
</evidence>
<dbReference type="PANTHER" id="PTHR21596:SF3">
    <property type="entry name" value="FACTOR OF DNA METHYLATION 1-RELATED"/>
    <property type="match status" value="1"/>
</dbReference>
<dbReference type="PANTHER" id="PTHR21596">
    <property type="entry name" value="RIBONUCLEASE P SUBUNIT P38"/>
    <property type="match status" value="1"/>
</dbReference>
<dbReference type="InterPro" id="IPR038588">
    <property type="entry name" value="XS_domain_sf"/>
</dbReference>
<dbReference type="InterPro" id="IPR005381">
    <property type="entry name" value="Znf-XS_domain"/>
</dbReference>
<dbReference type="GO" id="GO:0080188">
    <property type="term" value="P:gene silencing by siRNA-directed DNA methylation"/>
    <property type="evidence" value="ECO:0007669"/>
    <property type="project" value="InterPro"/>
</dbReference>
<dbReference type="Proteomes" id="UP000541444">
    <property type="component" value="Unassembled WGS sequence"/>
</dbReference>
<organism evidence="8 9">
    <name type="scientific">Kingdonia uniflora</name>
    <dbReference type="NCBI Taxonomy" id="39325"/>
    <lineage>
        <taxon>Eukaryota</taxon>
        <taxon>Viridiplantae</taxon>
        <taxon>Streptophyta</taxon>
        <taxon>Embryophyta</taxon>
        <taxon>Tracheophyta</taxon>
        <taxon>Spermatophyta</taxon>
        <taxon>Magnoliopsida</taxon>
        <taxon>Ranunculales</taxon>
        <taxon>Circaeasteraceae</taxon>
        <taxon>Kingdonia</taxon>
    </lineage>
</organism>
<evidence type="ECO:0000256" key="3">
    <source>
        <dbReference type="SAM" id="Coils"/>
    </source>
</evidence>
<keyword evidence="1 3" id="KW-0175">Coiled coil</keyword>
<reference evidence="8 9" key="1">
    <citation type="journal article" date="2020" name="IScience">
        <title>Genome Sequencing of the Endangered Kingdonia uniflora (Circaeasteraceae, Ranunculales) Reveals Potential Mechanisms of Evolutionary Specialization.</title>
        <authorList>
            <person name="Sun Y."/>
            <person name="Deng T."/>
            <person name="Zhang A."/>
            <person name="Moore M.J."/>
            <person name="Landis J.B."/>
            <person name="Lin N."/>
            <person name="Zhang H."/>
            <person name="Zhang X."/>
            <person name="Huang J."/>
            <person name="Zhang X."/>
            <person name="Sun H."/>
            <person name="Wang H."/>
        </authorList>
    </citation>
    <scope>NUCLEOTIDE SEQUENCE [LARGE SCALE GENOMIC DNA]</scope>
    <source>
        <strain evidence="8">TB1705</strain>
        <tissue evidence="8">Leaf</tissue>
    </source>
</reference>
<dbReference type="Gene3D" id="3.30.70.2890">
    <property type="entry name" value="XS domain"/>
    <property type="match status" value="1"/>
</dbReference>
<evidence type="ECO:0000256" key="1">
    <source>
        <dbReference type="ARBA" id="ARBA00023054"/>
    </source>
</evidence>
<dbReference type="OrthoDB" id="1892195at2759"/>
<dbReference type="Pfam" id="PF03470">
    <property type="entry name" value="zf-XS"/>
    <property type="match status" value="1"/>
</dbReference>
<evidence type="ECO:0000313" key="9">
    <source>
        <dbReference type="Proteomes" id="UP000541444"/>
    </source>
</evidence>
<evidence type="ECO:0000259" key="6">
    <source>
        <dbReference type="Pfam" id="PF03469"/>
    </source>
</evidence>
<feature type="coiled-coil region" evidence="3">
    <location>
        <begin position="387"/>
        <end position="463"/>
    </location>
</feature>
<comment type="caution">
    <text evidence="8">The sequence shown here is derived from an EMBL/GenBank/DDBJ whole genome shotgun (WGS) entry which is preliminary data.</text>
</comment>
<protein>
    <submittedName>
        <fullName evidence="8">Uncharacterized protein</fullName>
    </submittedName>
</protein>